<feature type="compositionally biased region" description="Acidic residues" evidence="7">
    <location>
        <begin position="373"/>
        <end position="383"/>
    </location>
</feature>
<keyword evidence="3" id="KW-0805">Transcription regulation</keyword>
<evidence type="ECO:0000256" key="7">
    <source>
        <dbReference type="SAM" id="MobiDB-lite"/>
    </source>
</evidence>
<feature type="compositionally biased region" description="Low complexity" evidence="7">
    <location>
        <begin position="488"/>
        <end position="497"/>
    </location>
</feature>
<reference evidence="10" key="1">
    <citation type="journal article" date="2019" name="Gigascience">
        <title>De novo genome assembly of the endangered Acer yangbiense, a plant species with extremely small populations endemic to Yunnan Province, China.</title>
        <authorList>
            <person name="Yang J."/>
            <person name="Wariss H.M."/>
            <person name="Tao L."/>
            <person name="Zhang R."/>
            <person name="Yun Q."/>
            <person name="Hollingsworth P."/>
            <person name="Dao Z."/>
            <person name="Luo G."/>
            <person name="Guo H."/>
            <person name="Ma Y."/>
            <person name="Sun W."/>
        </authorList>
    </citation>
    <scope>NUCLEOTIDE SEQUENCE [LARGE SCALE GENOMIC DNA]</scope>
    <source>
        <strain evidence="10">cv. Malutang</strain>
    </source>
</reference>
<dbReference type="PANTHER" id="PTHR13468:SF1">
    <property type="entry name" value="PROTEIN DEK"/>
    <property type="match status" value="1"/>
</dbReference>
<feature type="compositionally biased region" description="Acidic residues" evidence="7">
    <location>
        <begin position="417"/>
        <end position="426"/>
    </location>
</feature>
<organism evidence="9 10">
    <name type="scientific">Acer yangbiense</name>
    <dbReference type="NCBI Taxonomy" id="1000413"/>
    <lineage>
        <taxon>Eukaryota</taxon>
        <taxon>Viridiplantae</taxon>
        <taxon>Streptophyta</taxon>
        <taxon>Embryophyta</taxon>
        <taxon>Tracheophyta</taxon>
        <taxon>Spermatophyta</taxon>
        <taxon>Magnoliopsida</taxon>
        <taxon>eudicotyledons</taxon>
        <taxon>Gunneridae</taxon>
        <taxon>Pentapetalae</taxon>
        <taxon>rosids</taxon>
        <taxon>malvids</taxon>
        <taxon>Sapindales</taxon>
        <taxon>Sapindaceae</taxon>
        <taxon>Hippocastanoideae</taxon>
        <taxon>Acereae</taxon>
        <taxon>Acer</taxon>
    </lineage>
</organism>
<evidence type="ECO:0000256" key="3">
    <source>
        <dbReference type="ARBA" id="ARBA00023015"/>
    </source>
</evidence>
<proteinExistence type="predicted"/>
<dbReference type="InterPro" id="IPR044198">
    <property type="entry name" value="DEK"/>
</dbReference>
<sequence>MASETLEDKKQEEEAPLDETNKEEEAQLKDEKQENDEDEQSRQLSGSNDVPDEPQEKNDDSKVQEGGNKKAKRSRKASAKKPTEESAESKKLSEESSELKTEPVTPSSERPTRERKVVERYSAPSAGRSGTKPVSIEKGRGTQLKDIPNEVWPFFWSDVVKLFQWLLRCPGGNRTTICRCFTQYFLERKQRSLIISSNLVAHSLKKNICQFSGYVWAENEQEKQKAKLKEKLEKCVKEKLVDFCDVLNIPINKAVVKKEELSVKLLEFLECPHATTDVLLADKEQKSKKRKKATPSKNVSHSEASDTPAKVCLLHLRRPLTRLGLRRREARSLKTDLCGNSCCTLFDVNSSEEIKKRKQTPQHEEKRKQSSTAEEDDDDDDDKVESPDVKDDSDEDNDKETVLKDESDHESDHESKSEEEEEEVEPEEKKPNQKSSSKKNVKESSGVKSKEKSTSGKKGTPAKSVKSPAKSTKNVSGSTSKQGADGTSGSLSKSKGSASKKKKVEKESKDTSISTKDKVTSKRQSNKSPAKVSSKDQGELLYVLFNLLYEKFGFGFNYLLSGNAYLTRKGRSSKKAKSEPTREEMHAVVVDILKEVDFNTATLSDILRQLGTHFGLDLMHRKAEVKDIITDVINNMTDEEDDGEEDEENVEAGGDSDKDDDA</sequence>
<dbReference type="FunFam" id="1.10.10.60:FF:000220">
    <property type="entry name" value="DEK domain-containing chromatin associated protein"/>
    <property type="match status" value="1"/>
</dbReference>
<feature type="compositionally biased region" description="Polar residues" evidence="7">
    <location>
        <begin position="469"/>
        <end position="487"/>
    </location>
</feature>
<name>A0A5C7HBN6_9ROSI</name>
<feature type="compositionally biased region" description="Acidic residues" evidence="7">
    <location>
        <begin position="637"/>
        <end position="650"/>
    </location>
</feature>
<feature type="region of interest" description="Disordered" evidence="7">
    <location>
        <begin position="636"/>
        <end position="662"/>
    </location>
</feature>
<dbReference type="GO" id="GO:0003677">
    <property type="term" value="F:DNA binding"/>
    <property type="evidence" value="ECO:0007669"/>
    <property type="project" value="UniProtKB-KW"/>
</dbReference>
<evidence type="ECO:0000313" key="9">
    <source>
        <dbReference type="EMBL" id="TXG54414.1"/>
    </source>
</evidence>
<feature type="region of interest" description="Disordered" evidence="7">
    <location>
        <begin position="354"/>
        <end position="533"/>
    </location>
</feature>
<dbReference type="GO" id="GO:2000779">
    <property type="term" value="P:regulation of double-strand break repair"/>
    <property type="evidence" value="ECO:0007669"/>
    <property type="project" value="TreeGrafter"/>
</dbReference>
<feature type="region of interest" description="Disordered" evidence="7">
    <location>
        <begin position="282"/>
        <end position="305"/>
    </location>
</feature>
<feature type="compositionally biased region" description="Basic residues" evidence="7">
    <location>
        <begin position="69"/>
        <end position="79"/>
    </location>
</feature>
<evidence type="ECO:0000256" key="5">
    <source>
        <dbReference type="ARBA" id="ARBA00023163"/>
    </source>
</evidence>
<keyword evidence="6" id="KW-0539">Nucleus</keyword>
<dbReference type="OrthoDB" id="370884at2759"/>
<accession>A0A5C7HBN6</accession>
<comment type="subcellular location">
    <subcellularLocation>
        <location evidence="1">Nucleus</location>
        <location evidence="1">Nucleolus</location>
    </subcellularLocation>
</comment>
<feature type="domain" description="DEK-C" evidence="8">
    <location>
        <begin position="579"/>
        <end position="634"/>
    </location>
</feature>
<feature type="region of interest" description="Disordered" evidence="7">
    <location>
        <begin position="1"/>
        <end position="141"/>
    </location>
</feature>
<evidence type="ECO:0000259" key="8">
    <source>
        <dbReference type="PROSITE" id="PS51998"/>
    </source>
</evidence>
<dbReference type="GO" id="GO:0042393">
    <property type="term" value="F:histone binding"/>
    <property type="evidence" value="ECO:0007669"/>
    <property type="project" value="TreeGrafter"/>
</dbReference>
<evidence type="ECO:0000256" key="6">
    <source>
        <dbReference type="ARBA" id="ARBA00023242"/>
    </source>
</evidence>
<dbReference type="EMBL" id="VAHF01000009">
    <property type="protein sequence ID" value="TXG54414.1"/>
    <property type="molecule type" value="Genomic_DNA"/>
</dbReference>
<feature type="compositionally biased region" description="Basic and acidic residues" evidence="7">
    <location>
        <begin position="110"/>
        <end position="119"/>
    </location>
</feature>
<evidence type="ECO:0000256" key="1">
    <source>
        <dbReference type="ARBA" id="ARBA00004604"/>
    </source>
</evidence>
<feature type="compositionally biased region" description="Basic and acidic residues" evidence="7">
    <location>
        <begin position="399"/>
        <end position="416"/>
    </location>
</feature>
<dbReference type="Proteomes" id="UP000323000">
    <property type="component" value="Chromosome 9"/>
</dbReference>
<evidence type="ECO:0000256" key="2">
    <source>
        <dbReference type="ARBA" id="ARBA00022853"/>
    </source>
</evidence>
<dbReference type="SUPFAM" id="SSF109715">
    <property type="entry name" value="DEK C-terminal domain"/>
    <property type="match status" value="1"/>
</dbReference>
<feature type="compositionally biased region" description="Basic and acidic residues" evidence="7">
    <location>
        <begin position="81"/>
        <end position="101"/>
    </location>
</feature>
<dbReference type="Gene3D" id="1.10.10.60">
    <property type="entry name" value="Homeodomain-like"/>
    <property type="match status" value="1"/>
</dbReference>
<protein>
    <recommendedName>
        <fullName evidence="8">DEK-C domain-containing protein</fullName>
    </recommendedName>
</protein>
<keyword evidence="10" id="KW-1185">Reference proteome</keyword>
<keyword evidence="4" id="KW-0238">DNA-binding</keyword>
<keyword evidence="5" id="KW-0804">Transcription</keyword>
<dbReference type="GO" id="GO:0006325">
    <property type="term" value="P:chromatin organization"/>
    <property type="evidence" value="ECO:0007669"/>
    <property type="project" value="UniProtKB-KW"/>
</dbReference>
<feature type="compositionally biased region" description="Basic and acidic residues" evidence="7">
    <location>
        <begin position="1"/>
        <end position="32"/>
    </location>
</feature>
<dbReference type="InterPro" id="IPR014876">
    <property type="entry name" value="DEK_C"/>
</dbReference>
<dbReference type="PROSITE" id="PS51998">
    <property type="entry name" value="DEK_C"/>
    <property type="match status" value="1"/>
</dbReference>
<feature type="compositionally biased region" description="Basic and acidic residues" evidence="7">
    <location>
        <begin position="504"/>
        <end position="520"/>
    </location>
</feature>
<gene>
    <name evidence="9" type="ORF">EZV62_019670</name>
</gene>
<comment type="caution">
    <text evidence="9">The sequence shown here is derived from an EMBL/GenBank/DDBJ whole genome shotgun (WGS) entry which is preliminary data.</text>
</comment>
<dbReference type="PANTHER" id="PTHR13468">
    <property type="entry name" value="DEK PROTEIN"/>
    <property type="match status" value="1"/>
</dbReference>
<dbReference type="GO" id="GO:0005730">
    <property type="term" value="C:nucleolus"/>
    <property type="evidence" value="ECO:0007669"/>
    <property type="project" value="UniProtKB-SubCell"/>
</dbReference>
<evidence type="ECO:0000256" key="4">
    <source>
        <dbReference type="ARBA" id="ARBA00023125"/>
    </source>
</evidence>
<keyword evidence="2" id="KW-0156">Chromatin regulator</keyword>
<dbReference type="Pfam" id="PF08766">
    <property type="entry name" value="DEK_C"/>
    <property type="match status" value="1"/>
</dbReference>
<dbReference type="AlphaFoldDB" id="A0A5C7HBN6"/>
<evidence type="ECO:0000313" key="10">
    <source>
        <dbReference type="Proteomes" id="UP000323000"/>
    </source>
</evidence>
<feature type="compositionally biased region" description="Basic and acidic residues" evidence="7">
    <location>
        <begin position="54"/>
        <end position="63"/>
    </location>
</feature>